<dbReference type="CDD" id="cd08970">
    <property type="entry name" value="AcNei1_N"/>
    <property type="match status" value="1"/>
</dbReference>
<keyword evidence="12" id="KW-0326">Glycosidase</keyword>
<dbReference type="GO" id="GO:0008270">
    <property type="term" value="F:zinc ion binding"/>
    <property type="evidence" value="ECO:0007669"/>
    <property type="project" value="UniProtKB-KW"/>
</dbReference>
<keyword evidence="3" id="KW-0479">Metal-binding</keyword>
<evidence type="ECO:0000256" key="5">
    <source>
        <dbReference type="ARBA" id="ARBA00022771"/>
    </source>
</evidence>
<accession>A0A6J6NK10</accession>
<gene>
    <name evidence="15" type="ORF">UFOPK2310_01543</name>
</gene>
<dbReference type="InterPro" id="IPR000214">
    <property type="entry name" value="Znf_DNA_glyclase/AP_lyase"/>
</dbReference>
<dbReference type="PANTHER" id="PTHR42697:SF3">
    <property type="entry name" value="ENDONUCLEASE 8 1"/>
    <property type="match status" value="1"/>
</dbReference>
<dbReference type="SUPFAM" id="SSF81624">
    <property type="entry name" value="N-terminal domain of MutM-like DNA repair proteins"/>
    <property type="match status" value="1"/>
</dbReference>
<dbReference type="EMBL" id="CAEZWW010000248">
    <property type="protein sequence ID" value="CAB4686506.1"/>
    <property type="molecule type" value="Genomic_DNA"/>
</dbReference>
<dbReference type="SUPFAM" id="SSF46946">
    <property type="entry name" value="S13-like H2TH domain"/>
    <property type="match status" value="1"/>
</dbReference>
<evidence type="ECO:0000259" key="14">
    <source>
        <dbReference type="PROSITE" id="PS51068"/>
    </source>
</evidence>
<dbReference type="GO" id="GO:0000703">
    <property type="term" value="F:oxidized pyrimidine nucleobase lesion DNA N-glycosylase activity"/>
    <property type="evidence" value="ECO:0007669"/>
    <property type="project" value="TreeGrafter"/>
</dbReference>
<dbReference type="SUPFAM" id="SSF57716">
    <property type="entry name" value="Glucocorticoid receptor-like (DNA-binding domain)"/>
    <property type="match status" value="1"/>
</dbReference>
<dbReference type="InterPro" id="IPR035937">
    <property type="entry name" value="FPG_N"/>
</dbReference>
<evidence type="ECO:0000256" key="7">
    <source>
        <dbReference type="ARBA" id="ARBA00022833"/>
    </source>
</evidence>
<dbReference type="GO" id="GO:0140078">
    <property type="term" value="F:class I DNA-(apurinic or apyrimidinic site) endonuclease activity"/>
    <property type="evidence" value="ECO:0007669"/>
    <property type="project" value="UniProtKB-EC"/>
</dbReference>
<sequence length="269" mass="30402">MPEGHVVHRQARALTQAFKNERVRVTSPQGRFAAGAKVLDRKTFTKAEARGKHLFIGFDNRRWIHIHLGLYGKWQFGKGTEPDDNGLIRLRITSETNFAQLRGPSVCEVITDDEMATAITRIGPDPIHKGADPVRAWDRVHRSAAPIGALLMDQKIFAGVGNIYRAEVLFRHQISPFTHGRVISNEQFDAIWSDLVFLMTLGVKNGRIDTVRAVHLPEVMGREPRVDRHGGEVYVYRREGMKCFVCGAKIKMADMQGRKLYWCAKCQVG</sequence>
<dbReference type="Pfam" id="PF01149">
    <property type="entry name" value="Fapy_DNA_glyco"/>
    <property type="match status" value="1"/>
</dbReference>
<dbReference type="Gene3D" id="3.20.190.10">
    <property type="entry name" value="MutM-like, N-terminal"/>
    <property type="match status" value="1"/>
</dbReference>
<proteinExistence type="inferred from homology"/>
<evidence type="ECO:0000256" key="8">
    <source>
        <dbReference type="ARBA" id="ARBA00023125"/>
    </source>
</evidence>
<dbReference type="EC" id="4.2.99.18" evidence="2"/>
<dbReference type="Pfam" id="PF06831">
    <property type="entry name" value="H2TH"/>
    <property type="match status" value="1"/>
</dbReference>
<reference evidence="15" key="1">
    <citation type="submission" date="2020-05" db="EMBL/GenBank/DDBJ databases">
        <authorList>
            <person name="Chiriac C."/>
            <person name="Salcher M."/>
            <person name="Ghai R."/>
            <person name="Kavagutti S V."/>
        </authorList>
    </citation>
    <scope>NUCLEOTIDE SEQUENCE</scope>
</reference>
<dbReference type="Gene3D" id="1.10.8.50">
    <property type="match status" value="1"/>
</dbReference>
<evidence type="ECO:0000256" key="6">
    <source>
        <dbReference type="ARBA" id="ARBA00022801"/>
    </source>
</evidence>
<feature type="domain" description="FPG-type" evidence="13">
    <location>
        <begin position="234"/>
        <end position="268"/>
    </location>
</feature>
<dbReference type="PANTHER" id="PTHR42697">
    <property type="entry name" value="ENDONUCLEASE 8"/>
    <property type="match status" value="1"/>
</dbReference>
<evidence type="ECO:0000256" key="10">
    <source>
        <dbReference type="ARBA" id="ARBA00023239"/>
    </source>
</evidence>
<dbReference type="PROSITE" id="PS51066">
    <property type="entry name" value="ZF_FPG_2"/>
    <property type="match status" value="1"/>
</dbReference>
<dbReference type="InterPro" id="IPR015886">
    <property type="entry name" value="H2TH_FPG"/>
</dbReference>
<dbReference type="AlphaFoldDB" id="A0A6J6NK10"/>
<keyword evidence="4" id="KW-0227">DNA damage</keyword>
<keyword evidence="7" id="KW-0862">Zinc</keyword>
<keyword evidence="5" id="KW-0863">Zinc-finger</keyword>
<evidence type="ECO:0000259" key="13">
    <source>
        <dbReference type="PROSITE" id="PS51066"/>
    </source>
</evidence>
<dbReference type="GO" id="GO:0003684">
    <property type="term" value="F:damaged DNA binding"/>
    <property type="evidence" value="ECO:0007669"/>
    <property type="project" value="InterPro"/>
</dbReference>
<evidence type="ECO:0000256" key="4">
    <source>
        <dbReference type="ARBA" id="ARBA00022763"/>
    </source>
</evidence>
<evidence type="ECO:0000256" key="3">
    <source>
        <dbReference type="ARBA" id="ARBA00022723"/>
    </source>
</evidence>
<keyword evidence="8" id="KW-0238">DNA-binding</keyword>
<name>A0A6J6NK10_9ZZZZ</name>
<dbReference type="SMART" id="SM01232">
    <property type="entry name" value="H2TH"/>
    <property type="match status" value="1"/>
</dbReference>
<keyword evidence="10" id="KW-0456">Lyase</keyword>
<comment type="similarity">
    <text evidence="1">Belongs to the FPG family.</text>
</comment>
<keyword evidence="11" id="KW-0511">Multifunctional enzyme</keyword>
<feature type="domain" description="Formamidopyrimidine-DNA glycosylase catalytic" evidence="14">
    <location>
        <begin position="1"/>
        <end position="99"/>
    </location>
</feature>
<evidence type="ECO:0000313" key="15">
    <source>
        <dbReference type="EMBL" id="CAB4686506.1"/>
    </source>
</evidence>
<protein>
    <recommendedName>
        <fullName evidence="2">DNA-(apurinic or apyrimidinic site) lyase</fullName>
        <ecNumber evidence="2">4.2.99.18</ecNumber>
    </recommendedName>
</protein>
<evidence type="ECO:0000256" key="9">
    <source>
        <dbReference type="ARBA" id="ARBA00023204"/>
    </source>
</evidence>
<dbReference type="SMART" id="SM00898">
    <property type="entry name" value="Fapy_DNA_glyco"/>
    <property type="match status" value="1"/>
</dbReference>
<dbReference type="InterPro" id="IPR010979">
    <property type="entry name" value="Ribosomal_uS13-like_H2TH"/>
</dbReference>
<keyword evidence="6" id="KW-0378">Hydrolase</keyword>
<evidence type="ECO:0000256" key="2">
    <source>
        <dbReference type="ARBA" id="ARBA00012720"/>
    </source>
</evidence>
<organism evidence="15">
    <name type="scientific">freshwater metagenome</name>
    <dbReference type="NCBI Taxonomy" id="449393"/>
    <lineage>
        <taxon>unclassified sequences</taxon>
        <taxon>metagenomes</taxon>
        <taxon>ecological metagenomes</taxon>
    </lineage>
</organism>
<dbReference type="PROSITE" id="PS51068">
    <property type="entry name" value="FPG_CAT"/>
    <property type="match status" value="1"/>
</dbReference>
<keyword evidence="9" id="KW-0234">DNA repair</keyword>
<evidence type="ECO:0000256" key="12">
    <source>
        <dbReference type="ARBA" id="ARBA00023295"/>
    </source>
</evidence>
<evidence type="ECO:0000256" key="11">
    <source>
        <dbReference type="ARBA" id="ARBA00023268"/>
    </source>
</evidence>
<dbReference type="GO" id="GO:0006284">
    <property type="term" value="P:base-excision repair"/>
    <property type="evidence" value="ECO:0007669"/>
    <property type="project" value="InterPro"/>
</dbReference>
<evidence type="ECO:0000256" key="1">
    <source>
        <dbReference type="ARBA" id="ARBA00009409"/>
    </source>
</evidence>
<dbReference type="InterPro" id="IPR012319">
    <property type="entry name" value="FPG_cat"/>
</dbReference>